<comment type="caution">
    <text evidence="3">The sequence shown here is derived from an EMBL/GenBank/DDBJ whole genome shotgun (WGS) entry which is preliminary data.</text>
</comment>
<dbReference type="GO" id="GO:0000724">
    <property type="term" value="P:double-strand break repair via homologous recombination"/>
    <property type="evidence" value="ECO:0007669"/>
    <property type="project" value="TreeGrafter"/>
</dbReference>
<name>A0A8K0MYV9_COCNU</name>
<dbReference type="Gene3D" id="3.40.50.300">
    <property type="entry name" value="P-loop containing nucleotide triphosphate hydrolases"/>
    <property type="match status" value="1"/>
</dbReference>
<dbReference type="CDD" id="cd17920">
    <property type="entry name" value="DEXHc_RecQ"/>
    <property type="match status" value="1"/>
</dbReference>
<dbReference type="SUPFAM" id="SSF52540">
    <property type="entry name" value="P-loop containing nucleoside triphosphate hydrolases"/>
    <property type="match status" value="1"/>
</dbReference>
<evidence type="ECO:0000259" key="2">
    <source>
        <dbReference type="PROSITE" id="PS51192"/>
    </source>
</evidence>
<dbReference type="PANTHER" id="PTHR13710">
    <property type="entry name" value="DNA HELICASE RECQ FAMILY MEMBER"/>
    <property type="match status" value="1"/>
</dbReference>
<evidence type="ECO:0000256" key="1">
    <source>
        <dbReference type="ARBA" id="ARBA00005446"/>
    </source>
</evidence>
<reference evidence="3" key="2">
    <citation type="submission" date="2019-07" db="EMBL/GenBank/DDBJ databases">
        <authorList>
            <person name="Yang Y."/>
            <person name="Bocs S."/>
            <person name="Baudouin L."/>
        </authorList>
    </citation>
    <scope>NUCLEOTIDE SEQUENCE</scope>
    <source>
        <tissue evidence="3">Spear leaf of Hainan Tall coconut</tissue>
    </source>
</reference>
<dbReference type="InterPro" id="IPR011545">
    <property type="entry name" value="DEAD/DEAH_box_helicase_dom"/>
</dbReference>
<dbReference type="InterPro" id="IPR027417">
    <property type="entry name" value="P-loop_NTPase"/>
</dbReference>
<dbReference type="GO" id="GO:0003676">
    <property type="term" value="F:nucleic acid binding"/>
    <property type="evidence" value="ECO:0007669"/>
    <property type="project" value="InterPro"/>
</dbReference>
<sequence length="343" mass="38078">MPSYQLLINFQLGMQVAYLGKLVMKKSLLPVKNVPTSEKHGVGKEDLVRLLKQYFGHPEFRGKQLEAIEAVLAALMENQVAALKMKGIPAEFLSSTQTAQTKEKIHEELNSGKPSIRLLYVTPELVAIFGFMTKLTKLYNRGLLSLIAIDEAHCISTWGHDFRPSYRKLASLRRHLPGVPILALTATAVPKFYIPVGWRVSRLSRPIPVRKWDQDQVGTLKSIHAGREEKEERKEDEEREKVKGKCWCRNWLTSDRAGAGGDEVAAGDLQNKVPSRVGGGGSGRTLRRSSQLFWPIEMECSGESSAEFQEGEESLEPRGNVSEGFLFIGGACSGLMVTVAAAW</sequence>
<evidence type="ECO:0000313" key="4">
    <source>
        <dbReference type="Proteomes" id="UP000797356"/>
    </source>
</evidence>
<dbReference type="GO" id="GO:0005524">
    <property type="term" value="F:ATP binding"/>
    <property type="evidence" value="ECO:0007669"/>
    <property type="project" value="InterPro"/>
</dbReference>
<gene>
    <name evidence="3" type="ORF">COCNU_03G004650</name>
</gene>
<dbReference type="GO" id="GO:0009378">
    <property type="term" value="F:four-way junction helicase activity"/>
    <property type="evidence" value="ECO:0007669"/>
    <property type="project" value="TreeGrafter"/>
</dbReference>
<proteinExistence type="inferred from homology"/>
<comment type="similarity">
    <text evidence="1">Belongs to the helicase family. RecQ subfamily.</text>
</comment>
<dbReference type="GO" id="GO:0043138">
    <property type="term" value="F:3'-5' DNA helicase activity"/>
    <property type="evidence" value="ECO:0007669"/>
    <property type="project" value="TreeGrafter"/>
</dbReference>
<dbReference type="OrthoDB" id="10261556at2759"/>
<keyword evidence="4" id="KW-1185">Reference proteome</keyword>
<evidence type="ECO:0000313" key="3">
    <source>
        <dbReference type="EMBL" id="KAG1334346.1"/>
    </source>
</evidence>
<dbReference type="Proteomes" id="UP000797356">
    <property type="component" value="Chromosome 3"/>
</dbReference>
<dbReference type="InterPro" id="IPR014001">
    <property type="entry name" value="Helicase_ATP-bd"/>
</dbReference>
<organism evidence="3 4">
    <name type="scientific">Cocos nucifera</name>
    <name type="common">Coconut palm</name>
    <dbReference type="NCBI Taxonomy" id="13894"/>
    <lineage>
        <taxon>Eukaryota</taxon>
        <taxon>Viridiplantae</taxon>
        <taxon>Streptophyta</taxon>
        <taxon>Embryophyta</taxon>
        <taxon>Tracheophyta</taxon>
        <taxon>Spermatophyta</taxon>
        <taxon>Magnoliopsida</taxon>
        <taxon>Liliopsida</taxon>
        <taxon>Arecaceae</taxon>
        <taxon>Arecoideae</taxon>
        <taxon>Cocoseae</taxon>
        <taxon>Attaleinae</taxon>
        <taxon>Cocos</taxon>
    </lineage>
</organism>
<dbReference type="EMBL" id="CM017874">
    <property type="protein sequence ID" value="KAG1334346.1"/>
    <property type="molecule type" value="Genomic_DNA"/>
</dbReference>
<dbReference type="AlphaFoldDB" id="A0A8K0MYV9"/>
<accession>A0A8K0MYV9</accession>
<dbReference type="PANTHER" id="PTHR13710:SF155">
    <property type="entry name" value="ATP-DEPENDENT DNA HELICASE Q-LIKE 3"/>
    <property type="match status" value="1"/>
</dbReference>
<reference evidence="3" key="1">
    <citation type="journal article" date="2017" name="Gigascience">
        <title>The genome draft of coconut (Cocos nucifera).</title>
        <authorList>
            <person name="Xiao Y."/>
            <person name="Xu P."/>
            <person name="Fan H."/>
            <person name="Baudouin L."/>
            <person name="Xia W."/>
            <person name="Bocs S."/>
            <person name="Xu J."/>
            <person name="Li Q."/>
            <person name="Guo A."/>
            <person name="Zhou L."/>
            <person name="Li J."/>
            <person name="Wu Y."/>
            <person name="Ma Z."/>
            <person name="Armero A."/>
            <person name="Issali A.E."/>
            <person name="Liu N."/>
            <person name="Peng M."/>
            <person name="Yang Y."/>
        </authorList>
    </citation>
    <scope>NUCLEOTIDE SEQUENCE</scope>
    <source>
        <tissue evidence="3">Spear leaf of Hainan Tall coconut</tissue>
    </source>
</reference>
<protein>
    <recommendedName>
        <fullName evidence="2">Helicase ATP-binding domain-containing protein</fullName>
    </recommendedName>
</protein>
<feature type="domain" description="Helicase ATP-binding" evidence="2">
    <location>
        <begin position="70"/>
        <end position="206"/>
    </location>
</feature>
<dbReference type="Pfam" id="PF00270">
    <property type="entry name" value="DEAD"/>
    <property type="match status" value="1"/>
</dbReference>
<dbReference type="GO" id="GO:0005694">
    <property type="term" value="C:chromosome"/>
    <property type="evidence" value="ECO:0007669"/>
    <property type="project" value="TreeGrafter"/>
</dbReference>
<dbReference type="PROSITE" id="PS51192">
    <property type="entry name" value="HELICASE_ATP_BIND_1"/>
    <property type="match status" value="1"/>
</dbReference>
<dbReference type="GO" id="GO:0005737">
    <property type="term" value="C:cytoplasm"/>
    <property type="evidence" value="ECO:0007669"/>
    <property type="project" value="TreeGrafter"/>
</dbReference>